<keyword evidence="2" id="KW-1185">Reference proteome</keyword>
<organism evidence="1 2">
    <name type="scientific">Paucihalobacter ruber</name>
    <dbReference type="NCBI Taxonomy" id="2567861"/>
    <lineage>
        <taxon>Bacteria</taxon>
        <taxon>Pseudomonadati</taxon>
        <taxon>Bacteroidota</taxon>
        <taxon>Flavobacteriia</taxon>
        <taxon>Flavobacteriales</taxon>
        <taxon>Flavobacteriaceae</taxon>
        <taxon>Paucihalobacter</taxon>
    </lineage>
</organism>
<name>A0A506PD85_9FLAO</name>
<accession>A0A506PD85</accession>
<gene>
    <name evidence="1" type="ORF">FJ651_14570</name>
</gene>
<evidence type="ECO:0000313" key="1">
    <source>
        <dbReference type="EMBL" id="TPV31415.1"/>
    </source>
</evidence>
<dbReference type="RefSeq" id="WP_140991383.1">
    <property type="nucleotide sequence ID" value="NZ_VHIQ01000008.1"/>
</dbReference>
<dbReference type="AlphaFoldDB" id="A0A506PD85"/>
<evidence type="ECO:0000313" key="2">
    <source>
        <dbReference type="Proteomes" id="UP000317332"/>
    </source>
</evidence>
<dbReference type="EMBL" id="VHIQ01000008">
    <property type="protein sequence ID" value="TPV31415.1"/>
    <property type="molecule type" value="Genomic_DNA"/>
</dbReference>
<comment type="caution">
    <text evidence="1">The sequence shown here is derived from an EMBL/GenBank/DDBJ whole genome shotgun (WGS) entry which is preliminary data.</text>
</comment>
<dbReference type="Proteomes" id="UP000317332">
    <property type="component" value="Unassembled WGS sequence"/>
</dbReference>
<reference evidence="1 2" key="1">
    <citation type="submission" date="2019-06" db="EMBL/GenBank/DDBJ databases">
        <title>Flavobacteriaceae Paucihalobacterium erythroidium CWB-1, complete genome.</title>
        <authorList>
            <person name="Wu S."/>
        </authorList>
    </citation>
    <scope>NUCLEOTIDE SEQUENCE [LARGE SCALE GENOMIC DNA]</scope>
    <source>
        <strain evidence="1 2">CWB-1</strain>
    </source>
</reference>
<sequence>MFQIKLNENPLTSTIPSAVEVKKPVIPNPNAVGVKETHRCLSNEGTSSMSIAILGRVKTGSKTYLKPAKAMDNA</sequence>
<proteinExistence type="predicted"/>
<protein>
    <submittedName>
        <fullName evidence="1">Uncharacterized protein</fullName>
    </submittedName>
</protein>